<reference evidence="2" key="1">
    <citation type="submission" date="2021-04" db="EMBL/GenBank/DDBJ databases">
        <title>Sinoanaerobacter chloroacetimidivorans sp. nov., an obligate anaerobic bacterium isolated from anaerobic sludge.</title>
        <authorList>
            <person name="Bao Y."/>
        </authorList>
    </citation>
    <scope>NUCLEOTIDE SEQUENCE</scope>
    <source>
        <strain evidence="2">BAD-6</strain>
    </source>
</reference>
<evidence type="ECO:0000313" key="3">
    <source>
        <dbReference type="Proteomes" id="UP000675664"/>
    </source>
</evidence>
<comment type="caution">
    <text evidence="2">The sequence shown here is derived from an EMBL/GenBank/DDBJ whole genome shotgun (WGS) entry which is preliminary data.</text>
</comment>
<dbReference type="InterPro" id="IPR025438">
    <property type="entry name" value="DUF4180"/>
</dbReference>
<evidence type="ECO:0000259" key="1">
    <source>
        <dbReference type="Pfam" id="PF13788"/>
    </source>
</evidence>
<dbReference type="EMBL" id="JAGSND010000015">
    <property type="protein sequence ID" value="MBR0599673.1"/>
    <property type="molecule type" value="Genomic_DNA"/>
</dbReference>
<gene>
    <name evidence="2" type="ORF">KCX82_17440</name>
</gene>
<keyword evidence="3" id="KW-1185">Reference proteome</keyword>
<dbReference type="Pfam" id="PF13788">
    <property type="entry name" value="DUF4180"/>
    <property type="match status" value="1"/>
</dbReference>
<organism evidence="2 3">
    <name type="scientific">Sinanaerobacter chloroacetimidivorans</name>
    <dbReference type="NCBI Taxonomy" id="2818044"/>
    <lineage>
        <taxon>Bacteria</taxon>
        <taxon>Bacillati</taxon>
        <taxon>Bacillota</taxon>
        <taxon>Clostridia</taxon>
        <taxon>Peptostreptococcales</taxon>
        <taxon>Anaerovoracaceae</taxon>
        <taxon>Sinanaerobacter</taxon>
    </lineage>
</organism>
<feature type="domain" description="DUF4180" evidence="1">
    <location>
        <begin position="12"/>
        <end position="116"/>
    </location>
</feature>
<evidence type="ECO:0000313" key="2">
    <source>
        <dbReference type="EMBL" id="MBR0599673.1"/>
    </source>
</evidence>
<dbReference type="AlphaFoldDB" id="A0A8J7W5X4"/>
<proteinExistence type="predicted"/>
<name>A0A8J7W5X4_9FIRM</name>
<reference evidence="2" key="2">
    <citation type="submission" date="2021-04" db="EMBL/GenBank/DDBJ databases">
        <authorList>
            <person name="Liu J."/>
        </authorList>
    </citation>
    <scope>NUCLEOTIDE SEQUENCE</scope>
    <source>
        <strain evidence="2">BAD-6</strain>
    </source>
</reference>
<accession>A0A8J7W5X4</accession>
<dbReference type="Proteomes" id="UP000675664">
    <property type="component" value="Unassembled WGS sequence"/>
</dbReference>
<sequence>MGLTVINREQVAAAVIGKDKIIRDIQEFLDVMASIHYYFNAEGLAVHEESLGEKFFDLKTGYAGDVLQKLSNYNMKMAVIGEFGKYKSKSLQDFIYECNQGNCVCFKSDEEDALSALFQK</sequence>
<protein>
    <submittedName>
        <fullName evidence="2">DUF4180 domain-containing protein</fullName>
    </submittedName>
</protein>